<dbReference type="FunCoup" id="A0A482XEM2">
    <property type="interactions" value="2124"/>
</dbReference>
<comment type="similarity">
    <text evidence="3">Belongs to the PIAS family.</text>
</comment>
<dbReference type="GO" id="GO:0000785">
    <property type="term" value="C:chromatin"/>
    <property type="evidence" value="ECO:0007669"/>
    <property type="project" value="TreeGrafter"/>
</dbReference>
<dbReference type="InterPro" id="IPR013083">
    <property type="entry name" value="Znf_RING/FYVE/PHD"/>
</dbReference>
<comment type="subcellular location">
    <subcellularLocation>
        <location evidence="1">Nucleus</location>
    </subcellularLocation>
</comment>
<dbReference type="Pfam" id="PF02037">
    <property type="entry name" value="SAP"/>
    <property type="match status" value="1"/>
</dbReference>
<dbReference type="SMART" id="SM00513">
    <property type="entry name" value="SAP"/>
    <property type="match status" value="1"/>
</dbReference>
<evidence type="ECO:0000256" key="5">
    <source>
        <dbReference type="ARBA" id="ARBA00022723"/>
    </source>
</evidence>
<evidence type="ECO:0000313" key="16">
    <source>
        <dbReference type="Proteomes" id="UP000291343"/>
    </source>
</evidence>
<dbReference type="UniPathway" id="UPA00886"/>
<dbReference type="InterPro" id="IPR003034">
    <property type="entry name" value="SAP_dom"/>
</dbReference>
<organism evidence="15 16">
    <name type="scientific">Laodelphax striatellus</name>
    <name type="common">Small brown planthopper</name>
    <name type="synonym">Delphax striatella</name>
    <dbReference type="NCBI Taxonomy" id="195883"/>
    <lineage>
        <taxon>Eukaryota</taxon>
        <taxon>Metazoa</taxon>
        <taxon>Ecdysozoa</taxon>
        <taxon>Arthropoda</taxon>
        <taxon>Hexapoda</taxon>
        <taxon>Insecta</taxon>
        <taxon>Pterygota</taxon>
        <taxon>Neoptera</taxon>
        <taxon>Paraneoptera</taxon>
        <taxon>Hemiptera</taxon>
        <taxon>Auchenorrhyncha</taxon>
        <taxon>Fulgoroidea</taxon>
        <taxon>Delphacidae</taxon>
        <taxon>Criomorphinae</taxon>
        <taxon>Laodelphax</taxon>
    </lineage>
</organism>
<name>A0A482XEM2_LAOST</name>
<dbReference type="InterPro" id="IPR004181">
    <property type="entry name" value="Znf_MIZ"/>
</dbReference>
<keyword evidence="9" id="KW-0539">Nucleus</keyword>
<dbReference type="GO" id="GO:0097240">
    <property type="term" value="P:chromosome attachment to the nuclear envelope"/>
    <property type="evidence" value="ECO:0007669"/>
    <property type="project" value="UniProtKB-ARBA"/>
</dbReference>
<dbReference type="CDD" id="cd16790">
    <property type="entry name" value="SP-RING_PIAS"/>
    <property type="match status" value="1"/>
</dbReference>
<evidence type="ECO:0000256" key="3">
    <source>
        <dbReference type="ARBA" id="ARBA00005383"/>
    </source>
</evidence>
<dbReference type="GO" id="GO:0006357">
    <property type="term" value="P:regulation of transcription by RNA polymerase II"/>
    <property type="evidence" value="ECO:0007669"/>
    <property type="project" value="TreeGrafter"/>
</dbReference>
<evidence type="ECO:0000256" key="1">
    <source>
        <dbReference type="ARBA" id="ARBA00004123"/>
    </source>
</evidence>
<dbReference type="Proteomes" id="UP000291343">
    <property type="component" value="Unassembled WGS sequence"/>
</dbReference>
<feature type="region of interest" description="Disordered" evidence="11">
    <location>
        <begin position="472"/>
        <end position="640"/>
    </location>
</feature>
<comment type="pathway">
    <text evidence="2">Protein modification; protein sumoylation.</text>
</comment>
<evidence type="ECO:0000256" key="2">
    <source>
        <dbReference type="ARBA" id="ARBA00004718"/>
    </source>
</evidence>
<gene>
    <name evidence="15" type="ORF">LSTR_LSTR007245</name>
</gene>
<dbReference type="GO" id="GO:0061665">
    <property type="term" value="F:SUMO ligase activity"/>
    <property type="evidence" value="ECO:0007669"/>
    <property type="project" value="TreeGrafter"/>
</dbReference>
<dbReference type="InParanoid" id="A0A482XEM2"/>
<keyword evidence="7" id="KW-0833">Ubl conjugation pathway</keyword>
<dbReference type="GO" id="GO:0016925">
    <property type="term" value="P:protein sumoylation"/>
    <property type="evidence" value="ECO:0007669"/>
    <property type="project" value="UniProtKB-UniPathway"/>
</dbReference>
<dbReference type="InterPro" id="IPR023321">
    <property type="entry name" value="PINIT"/>
</dbReference>
<dbReference type="Gene3D" id="1.10.720.30">
    <property type="entry name" value="SAP domain"/>
    <property type="match status" value="1"/>
</dbReference>
<feature type="domain" description="SP-RING-type" evidence="13">
    <location>
        <begin position="347"/>
        <end position="430"/>
    </location>
</feature>
<evidence type="ECO:0000256" key="11">
    <source>
        <dbReference type="SAM" id="MobiDB-lite"/>
    </source>
</evidence>
<evidence type="ECO:0000256" key="8">
    <source>
        <dbReference type="ARBA" id="ARBA00022833"/>
    </source>
</evidence>
<evidence type="ECO:0000256" key="4">
    <source>
        <dbReference type="ARBA" id="ARBA00022679"/>
    </source>
</evidence>
<dbReference type="Gene3D" id="2.60.120.780">
    <property type="entry name" value="PINIT domain"/>
    <property type="match status" value="1"/>
</dbReference>
<keyword evidence="4" id="KW-0808">Transferase</keyword>
<dbReference type="PANTHER" id="PTHR10782">
    <property type="entry name" value="ZINC FINGER MIZ DOMAIN-CONTAINING PROTEIN"/>
    <property type="match status" value="1"/>
</dbReference>
<dbReference type="STRING" id="195883.A0A482XEM2"/>
<dbReference type="AlphaFoldDB" id="A0A482XEM2"/>
<dbReference type="PANTHER" id="PTHR10782:SF94">
    <property type="entry name" value="SUPPRESSOR OF VARIEGATION 2-10, ISOFORM I"/>
    <property type="match status" value="1"/>
</dbReference>
<dbReference type="InterPro" id="IPR038654">
    <property type="entry name" value="PINIT_sf"/>
</dbReference>
<dbReference type="PROSITE" id="PS51044">
    <property type="entry name" value="ZF_SP_RING"/>
    <property type="match status" value="1"/>
</dbReference>
<evidence type="ECO:0000256" key="7">
    <source>
        <dbReference type="ARBA" id="ARBA00022786"/>
    </source>
</evidence>
<reference evidence="15 16" key="1">
    <citation type="journal article" date="2017" name="Gigascience">
        <title>Genome sequence of the small brown planthopper, Laodelphax striatellus.</title>
        <authorList>
            <person name="Zhu J."/>
            <person name="Jiang F."/>
            <person name="Wang X."/>
            <person name="Yang P."/>
            <person name="Bao Y."/>
            <person name="Zhao W."/>
            <person name="Wang W."/>
            <person name="Lu H."/>
            <person name="Wang Q."/>
            <person name="Cui N."/>
            <person name="Li J."/>
            <person name="Chen X."/>
            <person name="Luo L."/>
            <person name="Yu J."/>
            <person name="Kang L."/>
            <person name="Cui F."/>
        </authorList>
    </citation>
    <scope>NUCLEOTIDE SEQUENCE [LARGE SCALE GENOMIC DNA]</scope>
    <source>
        <strain evidence="15">Lst14</strain>
    </source>
</reference>
<dbReference type="PROSITE" id="PS51466">
    <property type="entry name" value="PINIT"/>
    <property type="match status" value="1"/>
</dbReference>
<sequence>MAGIDELKNMLMTFRVSELQMLLGYAGRNKSGRKTELQARAVELLRLKSTPIQLKIRELYKTIQSSLGAGQPPGEPPTGVVVPQGAAGVVAPMMAAAQQQQQQQQRNARIGMAANPPSYPVYPQQRDMSMYQPSMYQGYSQKVTPTPPPPHPVHPSYPVHPDVRLKKLPFFDLLYELMRPSSLVPSVNSSRMNDHQFTFHLSPSQATEIAMSKNTSAVQKNEYVVQVQMRFCLVETSCEQEDCFPPGLIVKVNGKMCPLPNPIPTNKQGVEPKRPPKPVNITNLVKLSPTVGNVVAVTWAAEYGRQYAAAITIVRKLTSAQLLQRLRSKGIRHADFTTGLIKEKLSEDNDIELTTSSLRVSLMCPLGKMRMQTPCRSSICSHLQCFDASVFLQMNERKPTWVCPVCDKPCPYDSLSIDGYFQDMLNSSRLPSDAKEVTLHQDGTWSTSSAAKEDVRRVLNSPVAVEELISVEIDDDDDADTPLSSSCSKDAAAATKSETSDPKPAKRKEEFVDLTLSDSDSDDSVTPTSVTASGQAAAASKPAPADAAAPAPPPPPPFYNRLLSTDSNSSVGAGGGGRSSVTSSGYISPNIINLDSPSPPPASNSPVTSSAPAPTPSLLATPLTSQATPPPPAQPINTGLYSLPASMSNFFDLERDSNSPLFTPHY</sequence>
<proteinExistence type="inferred from homology"/>
<evidence type="ECO:0000259" key="14">
    <source>
        <dbReference type="PROSITE" id="PS51466"/>
    </source>
</evidence>
<dbReference type="FunFam" id="2.60.120.780:FF:000001">
    <property type="entry name" value="E3 SUMO-protein ligase PIAS2 isoform X1"/>
    <property type="match status" value="1"/>
</dbReference>
<protein>
    <recommendedName>
        <fullName evidence="17">Protein inhibitor of activated STAT</fullName>
    </recommendedName>
</protein>
<dbReference type="FunFam" id="1.10.720.30:FF:000001">
    <property type="entry name" value="E3 SUMO-protein ligase PIAS2 isoform 1"/>
    <property type="match status" value="1"/>
</dbReference>
<dbReference type="GO" id="GO:0005634">
    <property type="term" value="C:nucleus"/>
    <property type="evidence" value="ECO:0007669"/>
    <property type="project" value="UniProtKB-SubCell"/>
</dbReference>
<dbReference type="FunFam" id="3.30.40.10:FF:000247">
    <property type="entry name" value="Uncharacterized protein, isoform B"/>
    <property type="match status" value="1"/>
</dbReference>
<keyword evidence="6 10" id="KW-0863">Zinc-finger</keyword>
<dbReference type="GO" id="GO:0003712">
    <property type="term" value="F:transcription coregulator activity"/>
    <property type="evidence" value="ECO:0007669"/>
    <property type="project" value="TreeGrafter"/>
</dbReference>
<evidence type="ECO:0000256" key="9">
    <source>
        <dbReference type="ARBA" id="ARBA00023242"/>
    </source>
</evidence>
<feature type="domain" description="SAP" evidence="12">
    <location>
        <begin position="11"/>
        <end position="45"/>
    </location>
</feature>
<feature type="compositionally biased region" description="Low complexity" evidence="11">
    <location>
        <begin position="513"/>
        <end position="549"/>
    </location>
</feature>
<feature type="compositionally biased region" description="Basic and acidic residues" evidence="11">
    <location>
        <begin position="498"/>
        <end position="511"/>
    </location>
</feature>
<evidence type="ECO:0000256" key="6">
    <source>
        <dbReference type="ARBA" id="ARBA00022771"/>
    </source>
</evidence>
<keyword evidence="16" id="KW-1185">Reference proteome</keyword>
<dbReference type="InterPro" id="IPR036361">
    <property type="entry name" value="SAP_dom_sf"/>
</dbReference>
<evidence type="ECO:0000256" key="10">
    <source>
        <dbReference type="PROSITE-ProRule" id="PRU00452"/>
    </source>
</evidence>
<accession>A0A482XEM2</accession>
<dbReference type="SUPFAM" id="SSF68906">
    <property type="entry name" value="SAP domain"/>
    <property type="match status" value="1"/>
</dbReference>
<dbReference type="SMR" id="A0A482XEM2"/>
<keyword evidence="5" id="KW-0479">Metal-binding</keyword>
<evidence type="ECO:0000259" key="13">
    <source>
        <dbReference type="PROSITE" id="PS51044"/>
    </source>
</evidence>
<dbReference type="Pfam" id="PF14324">
    <property type="entry name" value="PINIT"/>
    <property type="match status" value="1"/>
</dbReference>
<feature type="domain" description="PINIT" evidence="14">
    <location>
        <begin position="145"/>
        <end position="317"/>
    </location>
</feature>
<evidence type="ECO:0008006" key="17">
    <source>
        <dbReference type="Google" id="ProtNLM"/>
    </source>
</evidence>
<dbReference type="Pfam" id="PF02891">
    <property type="entry name" value="zf-MIZ"/>
    <property type="match status" value="1"/>
</dbReference>
<feature type="compositionally biased region" description="Low complexity" evidence="11">
    <location>
        <begin position="604"/>
        <end position="627"/>
    </location>
</feature>
<keyword evidence="8" id="KW-0862">Zinc</keyword>
<dbReference type="PROSITE" id="PS50800">
    <property type="entry name" value="SAP"/>
    <property type="match status" value="1"/>
</dbReference>
<dbReference type="OrthoDB" id="10263264at2759"/>
<dbReference type="EMBL" id="QKKF02012050">
    <property type="protein sequence ID" value="RZF43909.1"/>
    <property type="molecule type" value="Genomic_DNA"/>
</dbReference>
<dbReference type="GO" id="GO:0008270">
    <property type="term" value="F:zinc ion binding"/>
    <property type="evidence" value="ECO:0007669"/>
    <property type="project" value="UniProtKB-KW"/>
</dbReference>
<evidence type="ECO:0000313" key="15">
    <source>
        <dbReference type="EMBL" id="RZF43909.1"/>
    </source>
</evidence>
<evidence type="ECO:0000259" key="12">
    <source>
        <dbReference type="PROSITE" id="PS50800"/>
    </source>
</evidence>
<dbReference type="Gene3D" id="3.30.40.10">
    <property type="entry name" value="Zinc/RING finger domain, C3HC4 (zinc finger)"/>
    <property type="match status" value="1"/>
</dbReference>
<comment type="caution">
    <text evidence="15">The sequence shown here is derived from an EMBL/GenBank/DDBJ whole genome shotgun (WGS) entry which is preliminary data.</text>
</comment>